<evidence type="ECO:0000256" key="2">
    <source>
        <dbReference type="ARBA" id="ARBA00022448"/>
    </source>
</evidence>
<proteinExistence type="inferred from homology"/>
<keyword evidence="3" id="KW-0472">Membrane</keyword>
<name>A0A4S4AZD6_9RHOO</name>
<comment type="caution">
    <text evidence="7">The sequence shown here is derived from an EMBL/GenBank/DDBJ whole genome shotgun (WGS) entry which is preliminary data.</text>
</comment>
<evidence type="ECO:0000256" key="1">
    <source>
        <dbReference type="ARBA" id="ARBA00005417"/>
    </source>
</evidence>
<dbReference type="GO" id="GO:0005524">
    <property type="term" value="F:ATP binding"/>
    <property type="evidence" value="ECO:0007669"/>
    <property type="project" value="UniProtKB-KW"/>
</dbReference>
<dbReference type="AlphaFoldDB" id="A0A4S4AZD6"/>
<dbReference type="SMART" id="SM00382">
    <property type="entry name" value="AAA"/>
    <property type="match status" value="1"/>
</dbReference>
<dbReference type="RefSeq" id="WP_136348460.1">
    <property type="nucleotide sequence ID" value="NZ_SSOC01000004.1"/>
</dbReference>
<dbReference type="Gene3D" id="3.40.50.300">
    <property type="entry name" value="P-loop containing nucleotide triphosphate hydrolases"/>
    <property type="match status" value="1"/>
</dbReference>
<evidence type="ECO:0000313" key="8">
    <source>
        <dbReference type="Proteomes" id="UP000308430"/>
    </source>
</evidence>
<dbReference type="InterPro" id="IPR017871">
    <property type="entry name" value="ABC_transporter-like_CS"/>
</dbReference>
<dbReference type="PANTHER" id="PTHR42788">
    <property type="entry name" value="TAURINE IMPORT ATP-BINDING PROTEIN-RELATED"/>
    <property type="match status" value="1"/>
</dbReference>
<dbReference type="PROSITE" id="PS00211">
    <property type="entry name" value="ABC_TRANSPORTER_1"/>
    <property type="match status" value="1"/>
</dbReference>
<dbReference type="InterPro" id="IPR050166">
    <property type="entry name" value="ABC_transporter_ATP-bind"/>
</dbReference>
<accession>A0A4S4AZD6</accession>
<dbReference type="PANTHER" id="PTHR42788:SF13">
    <property type="entry name" value="ALIPHATIC SULFONATES IMPORT ATP-BINDING PROTEIN SSUB"/>
    <property type="match status" value="1"/>
</dbReference>
<dbReference type="Pfam" id="PF00005">
    <property type="entry name" value="ABC_tran"/>
    <property type="match status" value="1"/>
</dbReference>
<dbReference type="PROSITE" id="PS50893">
    <property type="entry name" value="ABC_TRANSPORTER_2"/>
    <property type="match status" value="1"/>
</dbReference>
<dbReference type="SUPFAM" id="SSF52540">
    <property type="entry name" value="P-loop containing nucleoside triphosphate hydrolases"/>
    <property type="match status" value="1"/>
</dbReference>
<keyword evidence="4" id="KW-0547">Nucleotide-binding</keyword>
<evidence type="ECO:0000259" key="6">
    <source>
        <dbReference type="PROSITE" id="PS50893"/>
    </source>
</evidence>
<gene>
    <name evidence="7" type="ORF">E6C76_11875</name>
</gene>
<feature type="domain" description="ABC transporter" evidence="6">
    <location>
        <begin position="10"/>
        <end position="231"/>
    </location>
</feature>
<dbReference type="EMBL" id="SSOC01000004">
    <property type="protein sequence ID" value="THF64741.1"/>
    <property type="molecule type" value="Genomic_DNA"/>
</dbReference>
<reference evidence="7 8" key="1">
    <citation type="submission" date="2019-04" db="EMBL/GenBank/DDBJ databases">
        <title>Azoarcus nasutitermitis sp. nov. isolated from termite nest.</title>
        <authorList>
            <person name="Lin S.-Y."/>
            <person name="Hameed A."/>
            <person name="Hsu Y.-H."/>
            <person name="Young C.-C."/>
        </authorList>
    </citation>
    <scope>NUCLEOTIDE SEQUENCE [LARGE SCALE GENOMIC DNA]</scope>
    <source>
        <strain evidence="7 8">CC-YHH838</strain>
    </source>
</reference>
<dbReference type="GO" id="GO:0016887">
    <property type="term" value="F:ATP hydrolysis activity"/>
    <property type="evidence" value="ECO:0007669"/>
    <property type="project" value="InterPro"/>
</dbReference>
<dbReference type="Proteomes" id="UP000308430">
    <property type="component" value="Unassembled WGS sequence"/>
</dbReference>
<dbReference type="OrthoDB" id="5298774at2"/>
<organism evidence="7 8">
    <name type="scientific">Pseudothauera nasutitermitis</name>
    <dbReference type="NCBI Taxonomy" id="2565930"/>
    <lineage>
        <taxon>Bacteria</taxon>
        <taxon>Pseudomonadati</taxon>
        <taxon>Pseudomonadota</taxon>
        <taxon>Betaproteobacteria</taxon>
        <taxon>Rhodocyclales</taxon>
        <taxon>Zoogloeaceae</taxon>
        <taxon>Pseudothauera</taxon>
    </lineage>
</organism>
<comment type="similarity">
    <text evidence="1">Belongs to the ABC transporter superfamily.</text>
</comment>
<dbReference type="InterPro" id="IPR003439">
    <property type="entry name" value="ABC_transporter-like_ATP-bd"/>
</dbReference>
<evidence type="ECO:0000313" key="7">
    <source>
        <dbReference type="EMBL" id="THF64741.1"/>
    </source>
</evidence>
<protein>
    <submittedName>
        <fullName evidence="7">ATP-binding cassette domain-containing protein</fullName>
    </submittedName>
</protein>
<evidence type="ECO:0000256" key="3">
    <source>
        <dbReference type="ARBA" id="ARBA00022475"/>
    </source>
</evidence>
<keyword evidence="5 7" id="KW-0067">ATP-binding</keyword>
<keyword evidence="8" id="KW-1185">Reference proteome</keyword>
<dbReference type="InterPro" id="IPR027417">
    <property type="entry name" value="P-loop_NTPase"/>
</dbReference>
<dbReference type="InterPro" id="IPR003593">
    <property type="entry name" value="AAA+_ATPase"/>
</dbReference>
<evidence type="ECO:0000256" key="4">
    <source>
        <dbReference type="ARBA" id="ARBA00022741"/>
    </source>
</evidence>
<evidence type="ECO:0000256" key="5">
    <source>
        <dbReference type="ARBA" id="ARBA00022840"/>
    </source>
</evidence>
<keyword evidence="2" id="KW-0813">Transport</keyword>
<sequence>MNTVPAPRRLLARGVGHAYALRTVLEGIDFELPAGRVMALVGPSGCGKTTLLHLVAGLLAVREGRIESNFSTPASVFQQPRLLPWKNALDNIALGLKAAGVARAEREARAAELGVRVGLAADDLQKFPHQLSGGMQSRVALARALVLGPDLLLLDEPFSALDVGLKAELYALLAEHLAGREMAVLMITHDLMEAVRLSDDILVMAASPGRVVARFALDRPAARRDDDFVYRRTAELLRDATVRESFGLPPQVCAQTPEDAACETALQAVHTVRPGAAPARGGLRC</sequence>
<keyword evidence="3" id="KW-1003">Cell membrane</keyword>